<dbReference type="Gene3D" id="2.150.10.10">
    <property type="entry name" value="Serralysin-like metalloprotease, C-terminal"/>
    <property type="match status" value="4"/>
</dbReference>
<dbReference type="PANTHER" id="PTHR38340">
    <property type="entry name" value="S-LAYER PROTEIN"/>
    <property type="match status" value="1"/>
</dbReference>
<dbReference type="AlphaFoldDB" id="A0A7D7LEJ4"/>
<dbReference type="SUPFAM" id="SSF51120">
    <property type="entry name" value="beta-Roll"/>
    <property type="match status" value="4"/>
</dbReference>
<comment type="subcellular location">
    <subcellularLocation>
        <location evidence="1">Secreted</location>
    </subcellularLocation>
</comment>
<reference evidence="5" key="1">
    <citation type="submission" date="2020-06" db="EMBL/GenBank/DDBJ databases">
        <title>Nostoc edaphicum CCNP1411 genome.</title>
        <authorList>
            <person name="Fidor A."/>
            <person name="Grabski M."/>
            <person name="Gawor J."/>
            <person name="Gromadka R."/>
            <person name="Wegrzyn G."/>
            <person name="Mazur-Marzec H."/>
        </authorList>
    </citation>
    <scope>NUCLEOTIDE SEQUENCE [LARGE SCALE GENOMIC DNA]</scope>
    <source>
        <strain evidence="5">CCNP1411</strain>
    </source>
</reference>
<evidence type="ECO:0000256" key="3">
    <source>
        <dbReference type="SAM" id="MobiDB-lite"/>
    </source>
</evidence>
<feature type="region of interest" description="Disordered" evidence="3">
    <location>
        <begin position="212"/>
        <end position="245"/>
    </location>
</feature>
<dbReference type="EMBL" id="CP054698">
    <property type="protein sequence ID" value="QMS88911.1"/>
    <property type="molecule type" value="Genomic_DNA"/>
</dbReference>
<evidence type="ECO:0000256" key="2">
    <source>
        <dbReference type="ARBA" id="ARBA00022525"/>
    </source>
</evidence>
<proteinExistence type="predicted"/>
<keyword evidence="5" id="KW-1185">Reference proteome</keyword>
<dbReference type="PROSITE" id="PS00330">
    <property type="entry name" value="HEMOLYSIN_CALCIUM"/>
    <property type="match status" value="6"/>
</dbReference>
<dbReference type="InterPro" id="IPR018511">
    <property type="entry name" value="Hemolysin-typ_Ca-bd_CS"/>
</dbReference>
<dbReference type="Proteomes" id="UP000514713">
    <property type="component" value="Chromosome"/>
</dbReference>
<accession>A0A7D7LEJ4</accession>
<protein>
    <submittedName>
        <fullName evidence="4">Calcium-binding protein</fullName>
    </submittedName>
</protein>
<dbReference type="GO" id="GO:0005509">
    <property type="term" value="F:calcium ion binding"/>
    <property type="evidence" value="ECO:0007669"/>
    <property type="project" value="InterPro"/>
</dbReference>
<feature type="compositionally biased region" description="Gly residues" evidence="3">
    <location>
        <begin position="225"/>
        <end position="238"/>
    </location>
</feature>
<evidence type="ECO:0000313" key="5">
    <source>
        <dbReference type="Proteomes" id="UP000514713"/>
    </source>
</evidence>
<dbReference type="PANTHER" id="PTHR38340:SF1">
    <property type="entry name" value="S-LAYER PROTEIN"/>
    <property type="match status" value="1"/>
</dbReference>
<dbReference type="Pfam" id="PF00353">
    <property type="entry name" value="HemolysinCabind"/>
    <property type="match status" value="4"/>
</dbReference>
<sequence length="569" mass="56786">MATINGSNFNDNNTFNGVPFAFRPALNGIVDPVFVFPGLLIPDAADTINGLNGNDIINALGTNDTLNGGAGNDTLNGGAGNDSLDGGSGNDSLNGGAGNDIFKGSQGNDNIDGGDGFDTADYSQLGQSITLSGIGTIQKAGGLGQDQLFKVEKIIANANVANNTIDASQSLPGVSITVNLQNQSLTANNVPFLGALPFTVVNFDNVIGTNANDSITGDNQNNQLSGGGGNDTINGGVGVDSTNGGSGNDRIIDTDFVNFDVHNGGTGVDTIDYSGVTFGSGVTINLATGLTSVLNGNTETILNFENVEGSQGGETIIGSSGNNVLNGNGGNDTINGGAGVDSTNGGSGNDRIIDTDFVTFDVHNGGTGVDTIDYSGVSFGSGVTINLATGLTSVLNGNTETILNFENAEGSQGGETIIGSSANNVLNGNGGNDTINGGSGNDTINGGSGNDAIVGGSGTDRLTGGLGNDIFDFNSLFDSQPGLARDVITDFAGNGIFAGDQIDLSTIDANSIAGGNQAFTFIGAGAFSAVGQVRYSGGILQANTNFDFAAEFEVQLAGAPGLVASDIIL</sequence>
<evidence type="ECO:0000256" key="1">
    <source>
        <dbReference type="ARBA" id="ARBA00004613"/>
    </source>
</evidence>
<gene>
    <name evidence="4" type="ORF">HUN01_15360</name>
</gene>
<dbReference type="InterPro" id="IPR001343">
    <property type="entry name" value="Hemolysn_Ca-bd"/>
</dbReference>
<evidence type="ECO:0000313" key="4">
    <source>
        <dbReference type="EMBL" id="QMS88911.1"/>
    </source>
</evidence>
<dbReference type="KEGG" id="ned:HUN01_15360"/>
<dbReference type="InterPro" id="IPR011049">
    <property type="entry name" value="Serralysin-like_metalloprot_C"/>
</dbReference>
<keyword evidence="2" id="KW-0964">Secreted</keyword>
<feature type="compositionally biased region" description="Low complexity" evidence="3">
    <location>
        <begin position="81"/>
        <end position="94"/>
    </location>
</feature>
<feature type="region of interest" description="Disordered" evidence="3">
    <location>
        <begin position="73"/>
        <end position="115"/>
    </location>
</feature>
<dbReference type="PRINTS" id="PR00313">
    <property type="entry name" value="CABNDNGRPT"/>
</dbReference>
<dbReference type="InterPro" id="IPR050557">
    <property type="entry name" value="RTX_toxin/Mannuronan_C5-epim"/>
</dbReference>
<dbReference type="RefSeq" id="WP_181931992.1">
    <property type="nucleotide sequence ID" value="NZ_CP054698.1"/>
</dbReference>
<dbReference type="GO" id="GO:0005576">
    <property type="term" value="C:extracellular region"/>
    <property type="evidence" value="ECO:0007669"/>
    <property type="project" value="UniProtKB-SubCell"/>
</dbReference>
<organism evidence="4 5">
    <name type="scientific">Nostoc edaphicum CCNP1411</name>
    <dbReference type="NCBI Taxonomy" id="1472755"/>
    <lineage>
        <taxon>Bacteria</taxon>
        <taxon>Bacillati</taxon>
        <taxon>Cyanobacteriota</taxon>
        <taxon>Cyanophyceae</taxon>
        <taxon>Nostocales</taxon>
        <taxon>Nostocaceae</taxon>
        <taxon>Nostoc</taxon>
    </lineage>
</organism>
<name>A0A7D7LEJ4_9NOSO</name>